<gene>
    <name evidence="2" type="ORF">H7T88_26475</name>
</gene>
<accession>A0ABS7KRR1</accession>
<evidence type="ECO:0000256" key="1">
    <source>
        <dbReference type="SAM" id="SignalP"/>
    </source>
</evidence>
<comment type="caution">
    <text evidence="2">The sequence shown here is derived from an EMBL/GenBank/DDBJ whole genome shotgun (WGS) entry which is preliminary data.</text>
</comment>
<evidence type="ECO:0000313" key="3">
    <source>
        <dbReference type="Proteomes" id="UP000706031"/>
    </source>
</evidence>
<feature type="signal peptide" evidence="1">
    <location>
        <begin position="1"/>
        <end position="27"/>
    </location>
</feature>
<evidence type="ECO:0000313" key="2">
    <source>
        <dbReference type="EMBL" id="MBY0206774.1"/>
    </source>
</evidence>
<dbReference type="EMBL" id="JACLIC010000049">
    <property type="protein sequence ID" value="MBY0206774.1"/>
    <property type="molecule type" value="Genomic_DNA"/>
</dbReference>
<organism evidence="2 3">
    <name type="scientific">Paenibacillus cucumis</name>
    <name type="common">ex Kampfer et al. 2016</name>
    <dbReference type="NCBI Taxonomy" id="1776858"/>
    <lineage>
        <taxon>Bacteria</taxon>
        <taxon>Bacillati</taxon>
        <taxon>Bacillota</taxon>
        <taxon>Bacilli</taxon>
        <taxon>Bacillales</taxon>
        <taxon>Paenibacillaceae</taxon>
        <taxon>Paenibacillus</taxon>
    </lineage>
</organism>
<name>A0ABS7KRR1_9BACL</name>
<reference evidence="2 3" key="1">
    <citation type="submission" date="2020-08" db="EMBL/GenBank/DDBJ databases">
        <title>Fungal Genomes of the International Space Station.</title>
        <authorList>
            <person name="Seuylemezian A."/>
            <person name="Singh N.K."/>
            <person name="Wood J."/>
            <person name="Venkateswaran K."/>
        </authorList>
    </citation>
    <scope>NUCLEOTIDE SEQUENCE [LARGE SCALE GENOMIC DNA]</scope>
    <source>
        <strain evidence="2 3">S/N-304-OC-R4</strain>
    </source>
</reference>
<dbReference type="Proteomes" id="UP000706031">
    <property type="component" value="Unassembled WGS sequence"/>
</dbReference>
<keyword evidence="1" id="KW-0732">Signal</keyword>
<sequence>MKKSNKILTSLLALSIAITATSLPVTAVHAEEFTNVGVNENSLPQSLASENEIQEEISSYSSDSYEINPNYTVEFVDPVLVLKNANSQVAKQKDAVGPLAGDRRVYEKTGYAIGNMKIAGYSVGPLTNQVHLVSVAKGKTETVSKATTVTGSLQVTGSFNTAILKLVRGSLELSATGTISKTYTTSTTYQGPPESSGFNTRDYYAAIDYDLYNITVVRYDYYREYIGNTYVGTVADNMGYTYLNNTKRPKNIEYSKDFNRS</sequence>
<keyword evidence="3" id="KW-1185">Reference proteome</keyword>
<dbReference type="RefSeq" id="WP_221791304.1">
    <property type="nucleotide sequence ID" value="NZ_JACLIC010000049.1"/>
</dbReference>
<feature type="chain" id="PRO_5046739979" evidence="1">
    <location>
        <begin position="28"/>
        <end position="261"/>
    </location>
</feature>
<protein>
    <submittedName>
        <fullName evidence="2">Uncharacterized protein</fullName>
    </submittedName>
</protein>
<proteinExistence type="predicted"/>